<keyword evidence="1" id="KW-0732">Signal</keyword>
<dbReference type="SUPFAM" id="SSF56935">
    <property type="entry name" value="Porins"/>
    <property type="match status" value="1"/>
</dbReference>
<evidence type="ECO:0000313" key="3">
    <source>
        <dbReference type="Proteomes" id="UP000267535"/>
    </source>
</evidence>
<reference evidence="2 3" key="1">
    <citation type="submission" date="2018-11" db="EMBL/GenBank/DDBJ databases">
        <title>The draft genome sequence of Amphritea balenae JAMM 1525T.</title>
        <authorList>
            <person name="Fang Z."/>
            <person name="Zhang Y."/>
            <person name="Han X."/>
        </authorList>
    </citation>
    <scope>NUCLEOTIDE SEQUENCE [LARGE SCALE GENOMIC DNA]</scope>
    <source>
        <strain evidence="2 3">JAMM 1525</strain>
    </source>
</reference>
<sequence length="400" mass="45387">MNINYLSALFVSGLSLLSLPALSDPHISDLSINGFITQGFFYTDENNIYGQSSDNGSFEFREAGINTSYRFNSRLRGAAQLMSRKAGAVDDGNPKLDYALLDYRFTDSVDNAAGIRLGRLKIPFGFYNETRDVAFTRPSIMLPQSLYFDQARDVELSIDGVIVYSYLEVPGGWLDIDLLYGKPQTDTNVEYTYLSGDAPGKFDDSMGYLGRVIYNADGGRVRLGAMLANYEFSYQPAKPAVFLDFDKGNMKLDLFILSAQYNAEKWTATAEYMLHDLDWRELGGVFAVSPQTTIESYYLQLQYRIDQNWELLLRYDDMRLDKDDPNGTTNAILFAPKPAHTFYSEDITVGVGWKPNPDWSFRAELHNVKGTAWAAEQDNTDPTELRKYWNIFALQATYRF</sequence>
<dbReference type="RefSeq" id="WP_124924851.1">
    <property type="nucleotide sequence ID" value="NZ_BMOH01000001.1"/>
</dbReference>
<dbReference type="AlphaFoldDB" id="A0A3P1SX03"/>
<dbReference type="Gene3D" id="2.40.160.10">
    <property type="entry name" value="Porin"/>
    <property type="match status" value="1"/>
</dbReference>
<evidence type="ECO:0008006" key="4">
    <source>
        <dbReference type="Google" id="ProtNLM"/>
    </source>
</evidence>
<organism evidence="2 3">
    <name type="scientific">Amphritea balenae</name>
    <dbReference type="NCBI Taxonomy" id="452629"/>
    <lineage>
        <taxon>Bacteria</taxon>
        <taxon>Pseudomonadati</taxon>
        <taxon>Pseudomonadota</taxon>
        <taxon>Gammaproteobacteria</taxon>
        <taxon>Oceanospirillales</taxon>
        <taxon>Oceanospirillaceae</taxon>
        <taxon>Amphritea</taxon>
    </lineage>
</organism>
<keyword evidence="3" id="KW-1185">Reference proteome</keyword>
<dbReference type="EMBL" id="RQXV01000001">
    <property type="protein sequence ID" value="RRD01777.1"/>
    <property type="molecule type" value="Genomic_DNA"/>
</dbReference>
<gene>
    <name evidence="2" type="ORF">EHS89_04325</name>
</gene>
<proteinExistence type="predicted"/>
<evidence type="ECO:0000313" key="2">
    <source>
        <dbReference type="EMBL" id="RRD01777.1"/>
    </source>
</evidence>
<dbReference type="InterPro" id="IPR023614">
    <property type="entry name" value="Porin_dom_sf"/>
</dbReference>
<feature type="signal peptide" evidence="1">
    <location>
        <begin position="1"/>
        <end position="23"/>
    </location>
</feature>
<evidence type="ECO:0000256" key="1">
    <source>
        <dbReference type="SAM" id="SignalP"/>
    </source>
</evidence>
<comment type="caution">
    <text evidence="2">The sequence shown here is derived from an EMBL/GenBank/DDBJ whole genome shotgun (WGS) entry which is preliminary data.</text>
</comment>
<dbReference type="Proteomes" id="UP000267535">
    <property type="component" value="Unassembled WGS sequence"/>
</dbReference>
<protein>
    <recommendedName>
        <fullName evidence="4">Porin</fullName>
    </recommendedName>
</protein>
<feature type="chain" id="PRO_5018187433" description="Porin" evidence="1">
    <location>
        <begin position="24"/>
        <end position="400"/>
    </location>
</feature>
<name>A0A3P1SX03_9GAMM</name>
<dbReference type="OrthoDB" id="106501at2"/>
<accession>A0A3P1SX03</accession>